<evidence type="ECO:0000313" key="1">
    <source>
        <dbReference type="EMBL" id="OAD20202.1"/>
    </source>
</evidence>
<sequence>MTSSIWQTLSAILDKQDKNAAYPVHVMIFLRRKIIRFICYQFPFLFLNRYKKSLNHDLPDLRICRISVMGVKWVYPVNP</sequence>
<evidence type="ECO:0000313" key="2">
    <source>
        <dbReference type="Proteomes" id="UP000076962"/>
    </source>
</evidence>
<comment type="caution">
    <text evidence="1">The sequence shown here is derived from an EMBL/GenBank/DDBJ whole genome shotgun (WGS) entry which is preliminary data.</text>
</comment>
<reference evidence="1 2" key="1">
    <citation type="submission" date="2016-05" db="EMBL/GenBank/DDBJ databases">
        <title>Single-cell genome of chain-forming Candidatus Thiomargarita nelsonii and comparison to other large sulfur-oxidizing bacteria.</title>
        <authorList>
            <person name="Winkel M."/>
            <person name="Salman V."/>
            <person name="Woyke T."/>
            <person name="Schulz-Vogt H."/>
            <person name="Richter M."/>
            <person name="Flood B."/>
            <person name="Bailey J."/>
            <person name="Amann R."/>
            <person name="Mussmann M."/>
        </authorList>
    </citation>
    <scope>NUCLEOTIDE SEQUENCE [LARGE SCALE GENOMIC DNA]</scope>
    <source>
        <strain evidence="1 2">THI036</strain>
    </source>
</reference>
<proteinExistence type="predicted"/>
<dbReference type="Proteomes" id="UP000076962">
    <property type="component" value="Unassembled WGS sequence"/>
</dbReference>
<protein>
    <submittedName>
        <fullName evidence="1">Uncharacterized protein</fullName>
    </submittedName>
</protein>
<dbReference type="AlphaFoldDB" id="A0A176RWP4"/>
<accession>A0A176RWP4</accession>
<name>A0A176RWP4_9GAMM</name>
<keyword evidence="2" id="KW-1185">Reference proteome</keyword>
<gene>
    <name evidence="1" type="ORF">THIOM_004118</name>
</gene>
<organism evidence="1 2">
    <name type="scientific">Candidatus Thiomargarita nelsonii</name>
    <dbReference type="NCBI Taxonomy" id="1003181"/>
    <lineage>
        <taxon>Bacteria</taxon>
        <taxon>Pseudomonadati</taxon>
        <taxon>Pseudomonadota</taxon>
        <taxon>Gammaproteobacteria</taxon>
        <taxon>Thiotrichales</taxon>
        <taxon>Thiotrichaceae</taxon>
        <taxon>Thiomargarita</taxon>
    </lineage>
</organism>
<dbReference type="EMBL" id="LUTY01002520">
    <property type="protein sequence ID" value="OAD20202.1"/>
    <property type="molecule type" value="Genomic_DNA"/>
</dbReference>